<comment type="caution">
    <text evidence="4">The sequence shown here is derived from an EMBL/GenBank/DDBJ whole genome shotgun (WGS) entry which is preliminary data.</text>
</comment>
<dbReference type="Pfam" id="PF13432">
    <property type="entry name" value="TPR_16"/>
    <property type="match status" value="1"/>
</dbReference>
<dbReference type="SMART" id="SM00028">
    <property type="entry name" value="TPR"/>
    <property type="match status" value="2"/>
</dbReference>
<keyword evidence="1" id="KW-0677">Repeat</keyword>
<gene>
    <name evidence="4" type="ORF">Q664_37390</name>
</gene>
<keyword evidence="2 3" id="KW-0802">TPR repeat</keyword>
<dbReference type="PANTHER" id="PTHR44943:SF8">
    <property type="entry name" value="TPR REPEAT-CONTAINING PROTEIN MJ0263"/>
    <property type="match status" value="1"/>
</dbReference>
<accession>A0A084SKQ0</accession>
<evidence type="ECO:0000313" key="4">
    <source>
        <dbReference type="EMBL" id="KFA89035.1"/>
    </source>
</evidence>
<feature type="repeat" description="TPR" evidence="3">
    <location>
        <begin position="109"/>
        <end position="142"/>
    </location>
</feature>
<dbReference type="AlphaFoldDB" id="A0A084SKQ0"/>
<protein>
    <submittedName>
        <fullName evidence="4">Uncharacterized protein</fullName>
    </submittedName>
</protein>
<evidence type="ECO:0000256" key="3">
    <source>
        <dbReference type="PROSITE-ProRule" id="PRU00339"/>
    </source>
</evidence>
<reference evidence="4 5" key="1">
    <citation type="submission" date="2014-07" db="EMBL/GenBank/DDBJ databases">
        <title>Draft Genome Sequence of Gephyronic Acid Producer, Cystobacter violaceus Strain Cb vi76.</title>
        <authorList>
            <person name="Stevens D.C."/>
            <person name="Young J."/>
            <person name="Carmichael R."/>
            <person name="Tan J."/>
            <person name="Taylor R.E."/>
        </authorList>
    </citation>
    <scope>NUCLEOTIDE SEQUENCE [LARGE SCALE GENOMIC DNA]</scope>
    <source>
        <strain evidence="4 5">Cb vi76</strain>
    </source>
</reference>
<evidence type="ECO:0000256" key="1">
    <source>
        <dbReference type="ARBA" id="ARBA00022737"/>
    </source>
</evidence>
<dbReference type="InterPro" id="IPR011990">
    <property type="entry name" value="TPR-like_helical_dom_sf"/>
</dbReference>
<evidence type="ECO:0000256" key="2">
    <source>
        <dbReference type="ARBA" id="ARBA00022803"/>
    </source>
</evidence>
<organism evidence="4 5">
    <name type="scientific">Archangium violaceum Cb vi76</name>
    <dbReference type="NCBI Taxonomy" id="1406225"/>
    <lineage>
        <taxon>Bacteria</taxon>
        <taxon>Pseudomonadati</taxon>
        <taxon>Myxococcota</taxon>
        <taxon>Myxococcia</taxon>
        <taxon>Myxococcales</taxon>
        <taxon>Cystobacterineae</taxon>
        <taxon>Archangiaceae</taxon>
        <taxon>Archangium</taxon>
    </lineage>
</organism>
<dbReference type="SUPFAM" id="SSF48452">
    <property type="entry name" value="TPR-like"/>
    <property type="match status" value="1"/>
</dbReference>
<name>A0A084SKQ0_9BACT</name>
<dbReference type="PROSITE" id="PS50005">
    <property type="entry name" value="TPR"/>
    <property type="match status" value="2"/>
</dbReference>
<dbReference type="Gene3D" id="1.25.40.10">
    <property type="entry name" value="Tetratricopeptide repeat domain"/>
    <property type="match status" value="1"/>
</dbReference>
<dbReference type="RefSeq" id="WP_043406641.1">
    <property type="nucleotide sequence ID" value="NZ_JPMI01000266.1"/>
</dbReference>
<dbReference type="Proteomes" id="UP000028547">
    <property type="component" value="Unassembled WGS sequence"/>
</dbReference>
<sequence length="167" mass="18297">MNPNSQTPNAAPTPNAAEWGERLIRGQITPAQYLGLSQKRLYEIATLGHKLLTEGRLQAALDIFKGLVVASPYDSVFHCNLASTYAQLQRFPEAMEEFTQALQLNVANVDALVGRSELLLREGKVAEALHDLEAALKLDPEAQLESTQRGRATLLVLQAMADEAEKT</sequence>
<evidence type="ECO:0000313" key="5">
    <source>
        <dbReference type="Proteomes" id="UP000028547"/>
    </source>
</evidence>
<proteinExistence type="predicted"/>
<dbReference type="PANTHER" id="PTHR44943">
    <property type="entry name" value="CELLULOSE SYNTHASE OPERON PROTEIN C"/>
    <property type="match status" value="1"/>
</dbReference>
<dbReference type="InterPro" id="IPR019734">
    <property type="entry name" value="TPR_rpt"/>
</dbReference>
<dbReference type="EMBL" id="JPMI01000266">
    <property type="protein sequence ID" value="KFA89035.1"/>
    <property type="molecule type" value="Genomic_DNA"/>
</dbReference>
<feature type="repeat" description="TPR" evidence="3">
    <location>
        <begin position="75"/>
        <end position="108"/>
    </location>
</feature>
<dbReference type="InterPro" id="IPR051685">
    <property type="entry name" value="Ycf3/AcsC/BcsC/TPR_MFPF"/>
</dbReference>